<evidence type="ECO:0000256" key="1">
    <source>
        <dbReference type="ARBA" id="ARBA00004305"/>
    </source>
</evidence>
<dbReference type="CDD" id="cd20268">
    <property type="entry name" value="Complex1_LYR_SDHAF1_LYRM8"/>
    <property type="match status" value="1"/>
</dbReference>
<dbReference type="PANTHER" id="PTHR13675">
    <property type="entry name" value="LYR MOTIF-CONTAINING PROTEIN 2"/>
    <property type="match status" value="1"/>
</dbReference>
<dbReference type="EMBL" id="JAYKXN010000008">
    <property type="protein sequence ID" value="KAK7265546.1"/>
    <property type="molecule type" value="Genomic_DNA"/>
</dbReference>
<dbReference type="PANTHER" id="PTHR13675:SF1">
    <property type="entry name" value="SUCCINATE DEHYDROGENASE ASSEMBLY FACTOR 1, MITOCHONDRIAL"/>
    <property type="match status" value="1"/>
</dbReference>
<feature type="domain" description="Complex 1 LYR protein" evidence="6">
    <location>
        <begin position="169"/>
        <end position="229"/>
    </location>
</feature>
<evidence type="ECO:0000313" key="8">
    <source>
        <dbReference type="Proteomes" id="UP001359559"/>
    </source>
</evidence>
<keyword evidence="3" id="KW-0143">Chaperone</keyword>
<keyword evidence="8" id="KW-1185">Reference proteome</keyword>
<evidence type="ECO:0000256" key="2">
    <source>
        <dbReference type="ARBA" id="ARBA00023128"/>
    </source>
</evidence>
<dbReference type="InterPro" id="IPR008011">
    <property type="entry name" value="Complex1_LYR_dom"/>
</dbReference>
<protein>
    <recommendedName>
        <fullName evidence="6">Complex 1 LYR protein domain-containing protein</fullName>
    </recommendedName>
</protein>
<feature type="region of interest" description="Disordered" evidence="5">
    <location>
        <begin position="230"/>
        <end position="253"/>
    </location>
</feature>
<proteinExistence type="inferred from homology"/>
<dbReference type="GO" id="GO:0034553">
    <property type="term" value="P:mitochondrial respiratory chain complex II assembly"/>
    <property type="evidence" value="ECO:0007669"/>
    <property type="project" value="InterPro"/>
</dbReference>
<comment type="similarity">
    <text evidence="4">Belongs to the complex I LYR family. SDHAF1 subfamily.</text>
</comment>
<dbReference type="InterPro" id="IPR045295">
    <property type="entry name" value="Complex1_LYR_SDHAF1_LYRM8"/>
</dbReference>
<dbReference type="AlphaFoldDB" id="A0AAN9EZM7"/>
<evidence type="ECO:0000256" key="3">
    <source>
        <dbReference type="ARBA" id="ARBA00023186"/>
    </source>
</evidence>
<evidence type="ECO:0000259" key="6">
    <source>
        <dbReference type="Pfam" id="PF05347"/>
    </source>
</evidence>
<organism evidence="7 8">
    <name type="scientific">Clitoria ternatea</name>
    <name type="common">Butterfly pea</name>
    <dbReference type="NCBI Taxonomy" id="43366"/>
    <lineage>
        <taxon>Eukaryota</taxon>
        <taxon>Viridiplantae</taxon>
        <taxon>Streptophyta</taxon>
        <taxon>Embryophyta</taxon>
        <taxon>Tracheophyta</taxon>
        <taxon>Spermatophyta</taxon>
        <taxon>Magnoliopsida</taxon>
        <taxon>eudicotyledons</taxon>
        <taxon>Gunneridae</taxon>
        <taxon>Pentapetalae</taxon>
        <taxon>rosids</taxon>
        <taxon>fabids</taxon>
        <taxon>Fabales</taxon>
        <taxon>Fabaceae</taxon>
        <taxon>Papilionoideae</taxon>
        <taxon>50 kb inversion clade</taxon>
        <taxon>NPAAA clade</taxon>
        <taxon>indigoferoid/millettioid clade</taxon>
        <taxon>Phaseoleae</taxon>
        <taxon>Clitoria</taxon>
    </lineage>
</organism>
<comment type="subcellular location">
    <subcellularLocation>
        <location evidence="1">Mitochondrion matrix</location>
    </subcellularLocation>
</comment>
<gene>
    <name evidence="7" type="ORF">RJT34_33166</name>
</gene>
<comment type="caution">
    <text evidence="7">The sequence shown here is derived from an EMBL/GenBank/DDBJ whole genome shotgun (WGS) entry which is preliminary data.</text>
</comment>
<dbReference type="Pfam" id="PF05347">
    <property type="entry name" value="Complex1_LYR"/>
    <property type="match status" value="1"/>
</dbReference>
<keyword evidence="2" id="KW-0496">Mitochondrion</keyword>
<accession>A0AAN9EZM7</accession>
<evidence type="ECO:0000256" key="4">
    <source>
        <dbReference type="ARBA" id="ARBA00025715"/>
    </source>
</evidence>
<name>A0AAN9EZM7_CLITE</name>
<dbReference type="Proteomes" id="UP001359559">
    <property type="component" value="Unassembled WGS sequence"/>
</dbReference>
<reference evidence="7 8" key="1">
    <citation type="submission" date="2024-01" db="EMBL/GenBank/DDBJ databases">
        <title>The genomes of 5 underutilized Papilionoideae crops provide insights into root nodulation and disease resistance.</title>
        <authorList>
            <person name="Yuan L."/>
        </authorList>
    </citation>
    <scope>NUCLEOTIDE SEQUENCE [LARGE SCALE GENOMIC DNA]</scope>
    <source>
        <strain evidence="7">LY-2023</strain>
        <tissue evidence="7">Leaf</tissue>
    </source>
</reference>
<evidence type="ECO:0000313" key="7">
    <source>
        <dbReference type="EMBL" id="KAK7265546.1"/>
    </source>
</evidence>
<dbReference type="GO" id="GO:0005759">
    <property type="term" value="C:mitochondrial matrix"/>
    <property type="evidence" value="ECO:0007669"/>
    <property type="project" value="UniProtKB-SubCell"/>
</dbReference>
<sequence>MDPYIIPKSCSSRSMEGPLSTIPNKFQLPLNLFKSSCLQLVAASLSPWLFRSSLTAAEIHAVTFFCFSFKSNAQNSVPNLFLTVPVPNQNSVPLRKSEEGIELGDLKPSNEENALISASSGWRESPSPSPNTFLPPPHHLHRFKIEFDCRVWILNRENKMQKRLSGMQKQVLSLYRGFLRAARSKSEPERRNIEGVVSQEFRRNSNQIDRKNFLYIEYLLRRGKKQLEQLNHPGTTGLSSLQLHSSIHPSRKN</sequence>
<evidence type="ECO:0000256" key="5">
    <source>
        <dbReference type="SAM" id="MobiDB-lite"/>
    </source>
</evidence>